<name>A0A8X6QT16_NEPPI</name>
<keyword evidence="2" id="KW-1185">Reference proteome</keyword>
<evidence type="ECO:0000313" key="2">
    <source>
        <dbReference type="Proteomes" id="UP000887013"/>
    </source>
</evidence>
<comment type="caution">
    <text evidence="1">The sequence shown here is derived from an EMBL/GenBank/DDBJ whole genome shotgun (WGS) entry which is preliminary data.</text>
</comment>
<dbReference type="Proteomes" id="UP000887013">
    <property type="component" value="Unassembled WGS sequence"/>
</dbReference>
<accession>A0A8X6QT16</accession>
<proteinExistence type="predicted"/>
<sequence length="84" mass="9715">MCWYYLCPQYKMLLASVLNRRVGKNLPAGLLAIPIGEKDWHVPVTVVDTYSLKSKCELLEKDARIASAEKMLEKHEDKHWKCLP</sequence>
<dbReference type="AlphaFoldDB" id="A0A8X6QT16"/>
<protein>
    <submittedName>
        <fullName evidence="1">Uncharacterized protein</fullName>
    </submittedName>
</protein>
<gene>
    <name evidence="1" type="ORF">NPIL_674011</name>
</gene>
<dbReference type="EMBL" id="BMAW01083618">
    <property type="protein sequence ID" value="GFU34887.1"/>
    <property type="molecule type" value="Genomic_DNA"/>
</dbReference>
<reference evidence="1" key="1">
    <citation type="submission" date="2020-08" db="EMBL/GenBank/DDBJ databases">
        <title>Multicomponent nature underlies the extraordinary mechanical properties of spider dragline silk.</title>
        <authorList>
            <person name="Kono N."/>
            <person name="Nakamura H."/>
            <person name="Mori M."/>
            <person name="Yoshida Y."/>
            <person name="Ohtoshi R."/>
            <person name="Malay A.D."/>
            <person name="Moran D.A.P."/>
            <person name="Tomita M."/>
            <person name="Numata K."/>
            <person name="Arakawa K."/>
        </authorList>
    </citation>
    <scope>NUCLEOTIDE SEQUENCE</scope>
</reference>
<evidence type="ECO:0000313" key="1">
    <source>
        <dbReference type="EMBL" id="GFU34887.1"/>
    </source>
</evidence>
<organism evidence="1 2">
    <name type="scientific">Nephila pilipes</name>
    <name type="common">Giant wood spider</name>
    <name type="synonym">Nephila maculata</name>
    <dbReference type="NCBI Taxonomy" id="299642"/>
    <lineage>
        <taxon>Eukaryota</taxon>
        <taxon>Metazoa</taxon>
        <taxon>Ecdysozoa</taxon>
        <taxon>Arthropoda</taxon>
        <taxon>Chelicerata</taxon>
        <taxon>Arachnida</taxon>
        <taxon>Araneae</taxon>
        <taxon>Araneomorphae</taxon>
        <taxon>Entelegynae</taxon>
        <taxon>Araneoidea</taxon>
        <taxon>Nephilidae</taxon>
        <taxon>Nephila</taxon>
    </lineage>
</organism>